<evidence type="ECO:0000313" key="3">
    <source>
        <dbReference type="Proteomes" id="UP000019443"/>
    </source>
</evidence>
<dbReference type="EMBL" id="HG916852">
    <property type="protein sequence ID" value="CDM56884.1"/>
    <property type="molecule type" value="Genomic_DNA"/>
</dbReference>
<gene>
    <name evidence="2" type="ORF">LPU83_1210</name>
</gene>
<dbReference type="KEGG" id="rhl:LPU83_1210"/>
<feature type="compositionally biased region" description="Low complexity" evidence="1">
    <location>
        <begin position="15"/>
        <end position="26"/>
    </location>
</feature>
<dbReference type="HOGENOM" id="CLU_106303_2_0_5"/>
<evidence type="ECO:0000256" key="1">
    <source>
        <dbReference type="SAM" id="MobiDB-lite"/>
    </source>
</evidence>
<feature type="region of interest" description="Disordered" evidence="1">
    <location>
        <begin position="1"/>
        <end position="26"/>
    </location>
</feature>
<keyword evidence="3" id="KW-1185">Reference proteome</keyword>
<dbReference type="Pfam" id="PF08002">
    <property type="entry name" value="DUF1697"/>
    <property type="match status" value="1"/>
</dbReference>
<name>W6R7H1_9HYPH</name>
<accession>W6R7H1</accession>
<reference evidence="2" key="1">
    <citation type="submission" date="2013-11" db="EMBL/GenBank/DDBJ databases">
        <title>Draft genome sequence of the broad-host-range Rhizobium sp. LPU83 strain, a member of the low-genetic diversity Oregon-like Rhizobium sp. group.</title>
        <authorList>
            <person name="Wibberg D."/>
            <person name="Puehler A."/>
            <person name="Schlueter A."/>
        </authorList>
    </citation>
    <scope>NUCLEOTIDE SEQUENCE [LARGE SCALE GENOMIC DNA]</scope>
    <source>
        <strain evidence="2">LPU83</strain>
    </source>
</reference>
<organism evidence="2 3">
    <name type="scientific">Rhizobium favelukesii</name>
    <dbReference type="NCBI Taxonomy" id="348824"/>
    <lineage>
        <taxon>Bacteria</taxon>
        <taxon>Pseudomonadati</taxon>
        <taxon>Pseudomonadota</taxon>
        <taxon>Alphaproteobacteria</taxon>
        <taxon>Hyphomicrobiales</taxon>
        <taxon>Rhizobiaceae</taxon>
        <taxon>Rhizobium/Agrobacterium group</taxon>
        <taxon>Rhizobium</taxon>
    </lineage>
</organism>
<dbReference type="InterPro" id="IPR012545">
    <property type="entry name" value="DUF1697"/>
</dbReference>
<dbReference type="PATRIC" id="fig|348824.6.peg.1306"/>
<sequence>MPAMAAPRDASNGWRRSPSSTPSRSRLLGRCNRLEEPVTVYVALLRAINVGGTGKLPMTTLKAICKELGFSDVQTYIQSGNVLFRSDEREAEVEQKLDDALGKVLGKKPGVMLRSRKELEAIVANAPFRDAKPNYLLVSFLPEAAQNDALDAMVAPDGEEAVLAGREIYVHFPIGSGKSKLKLPALKPGTARNLNTVRKLAEMAWAMEDR</sequence>
<dbReference type="SUPFAM" id="SSF160379">
    <property type="entry name" value="SP0830-like"/>
    <property type="match status" value="1"/>
</dbReference>
<dbReference type="AlphaFoldDB" id="W6R7H1"/>
<dbReference type="Proteomes" id="UP000019443">
    <property type="component" value="Chromosome"/>
</dbReference>
<evidence type="ECO:0000313" key="2">
    <source>
        <dbReference type="EMBL" id="CDM56884.1"/>
    </source>
</evidence>
<proteinExistence type="predicted"/>
<evidence type="ECO:0008006" key="4">
    <source>
        <dbReference type="Google" id="ProtNLM"/>
    </source>
</evidence>
<protein>
    <recommendedName>
        <fullName evidence="4">DUF1697 domain-containing protein</fullName>
    </recommendedName>
</protein>
<dbReference type="PANTHER" id="PTHR36439">
    <property type="entry name" value="BLL4334 PROTEIN"/>
    <property type="match status" value="1"/>
</dbReference>
<dbReference type="PANTHER" id="PTHR36439:SF1">
    <property type="entry name" value="DUF1697 DOMAIN-CONTAINING PROTEIN"/>
    <property type="match status" value="1"/>
</dbReference>
<dbReference type="eggNOG" id="COG3797">
    <property type="taxonomic scope" value="Bacteria"/>
</dbReference>
<dbReference type="Gene3D" id="3.30.70.1280">
    <property type="entry name" value="SP0830-like domains"/>
    <property type="match status" value="1"/>
</dbReference>